<organism evidence="1 2">
    <name type="scientific">Artemia franciscana</name>
    <name type="common">Brine shrimp</name>
    <name type="synonym">Artemia sanfranciscana</name>
    <dbReference type="NCBI Taxonomy" id="6661"/>
    <lineage>
        <taxon>Eukaryota</taxon>
        <taxon>Metazoa</taxon>
        <taxon>Ecdysozoa</taxon>
        <taxon>Arthropoda</taxon>
        <taxon>Crustacea</taxon>
        <taxon>Branchiopoda</taxon>
        <taxon>Anostraca</taxon>
        <taxon>Artemiidae</taxon>
        <taxon>Artemia</taxon>
    </lineage>
</organism>
<proteinExistence type="predicted"/>
<protein>
    <submittedName>
        <fullName evidence="1">Uncharacterized protein</fullName>
    </submittedName>
</protein>
<name>A0AA88I8I5_ARTSF</name>
<sequence length="231" mass="25132">MSAIPILDPSDPEFDRDIALLFLNDIKSKGLKAPLNFDSTSRDYNPNSVVTFLTTVGNLMAKESARINMGDISGVNLTDIPMEGNSNQGNTDIFVEINMMRNLFYGTDVVRRCAERDEAGEGADCGRPRDQELAADMVERSSVHGILTADRAEKSSVPEELAADMAERSSVHGILTADRAEKSSVPEELAADMAERSSVHGILTADRAEKSSVPGKIIDNNFASWLLNILE</sequence>
<dbReference type="AlphaFoldDB" id="A0AA88I8I5"/>
<dbReference type="Proteomes" id="UP001187531">
    <property type="component" value="Unassembled WGS sequence"/>
</dbReference>
<accession>A0AA88I8I5</accession>
<comment type="caution">
    <text evidence="1">The sequence shown here is derived from an EMBL/GenBank/DDBJ whole genome shotgun (WGS) entry which is preliminary data.</text>
</comment>
<evidence type="ECO:0000313" key="2">
    <source>
        <dbReference type="Proteomes" id="UP001187531"/>
    </source>
</evidence>
<reference evidence="1" key="1">
    <citation type="submission" date="2023-07" db="EMBL/GenBank/DDBJ databases">
        <title>Chromosome-level genome assembly of Artemia franciscana.</title>
        <authorList>
            <person name="Jo E."/>
        </authorList>
    </citation>
    <scope>NUCLEOTIDE SEQUENCE</scope>
    <source>
        <tissue evidence="1">Whole body</tissue>
    </source>
</reference>
<evidence type="ECO:0000313" key="1">
    <source>
        <dbReference type="EMBL" id="KAK2724523.1"/>
    </source>
</evidence>
<keyword evidence="2" id="KW-1185">Reference proteome</keyword>
<dbReference type="EMBL" id="JAVRJZ010000003">
    <property type="protein sequence ID" value="KAK2724523.1"/>
    <property type="molecule type" value="Genomic_DNA"/>
</dbReference>
<gene>
    <name evidence="1" type="ORF">QYM36_001126</name>
</gene>